<dbReference type="Proteomes" id="UP001159042">
    <property type="component" value="Unassembled WGS sequence"/>
</dbReference>
<protein>
    <recommendedName>
        <fullName evidence="4">Protein pinocchio</fullName>
    </recommendedName>
</protein>
<evidence type="ECO:0000313" key="3">
    <source>
        <dbReference type="Proteomes" id="UP001159042"/>
    </source>
</evidence>
<reference evidence="2 3" key="1">
    <citation type="journal article" date="2023" name="Insect Mol. Biol.">
        <title>Genome sequencing provides insights into the evolution of gene families encoding plant cell wall-degrading enzymes in longhorned beetles.</title>
        <authorList>
            <person name="Shin N.R."/>
            <person name="Okamura Y."/>
            <person name="Kirsch R."/>
            <person name="Pauchet Y."/>
        </authorList>
    </citation>
    <scope>NUCLEOTIDE SEQUENCE [LARGE SCALE GENOMIC DNA]</scope>
    <source>
        <strain evidence="2">EAD_L_NR</strain>
    </source>
</reference>
<gene>
    <name evidence="2" type="ORF">NQ315_000377</name>
</gene>
<dbReference type="EMBL" id="JANEYG010000057">
    <property type="protein sequence ID" value="KAJ8915125.1"/>
    <property type="molecule type" value="Genomic_DNA"/>
</dbReference>
<comment type="caution">
    <text evidence="2">The sequence shown here is derived from an EMBL/GenBank/DDBJ whole genome shotgun (WGS) entry which is preliminary data.</text>
</comment>
<evidence type="ECO:0008006" key="4">
    <source>
        <dbReference type="Google" id="ProtNLM"/>
    </source>
</evidence>
<keyword evidence="3" id="KW-1185">Reference proteome</keyword>
<name>A0AAV8VMP5_9CUCU</name>
<sequence>MRLQEVGLVAKQPLVYTAKLVKKLSSTTMSLASVHPAELHSSRSSLTTLSHSLDDLAEAACCWGPVHSEAVMTIEELRNQLNCCFTCGVSWADSHVSLDCSECGGYALDRPCPVCDGACGATWKRDLSMSHASSRAHWTGECARSPLKETQQQTAKNSAIAQELSSRMEKLSANS</sequence>
<proteinExistence type="predicted"/>
<evidence type="ECO:0000313" key="2">
    <source>
        <dbReference type="EMBL" id="KAJ8915125.1"/>
    </source>
</evidence>
<feature type="region of interest" description="Disordered" evidence="1">
    <location>
        <begin position="146"/>
        <end position="175"/>
    </location>
</feature>
<evidence type="ECO:0000256" key="1">
    <source>
        <dbReference type="SAM" id="MobiDB-lite"/>
    </source>
</evidence>
<feature type="compositionally biased region" description="Polar residues" evidence="1">
    <location>
        <begin position="148"/>
        <end position="165"/>
    </location>
</feature>
<dbReference type="AlphaFoldDB" id="A0AAV8VMP5"/>
<organism evidence="2 3">
    <name type="scientific">Exocentrus adspersus</name>
    <dbReference type="NCBI Taxonomy" id="1586481"/>
    <lineage>
        <taxon>Eukaryota</taxon>
        <taxon>Metazoa</taxon>
        <taxon>Ecdysozoa</taxon>
        <taxon>Arthropoda</taxon>
        <taxon>Hexapoda</taxon>
        <taxon>Insecta</taxon>
        <taxon>Pterygota</taxon>
        <taxon>Neoptera</taxon>
        <taxon>Endopterygota</taxon>
        <taxon>Coleoptera</taxon>
        <taxon>Polyphaga</taxon>
        <taxon>Cucujiformia</taxon>
        <taxon>Chrysomeloidea</taxon>
        <taxon>Cerambycidae</taxon>
        <taxon>Lamiinae</taxon>
        <taxon>Acanthocinini</taxon>
        <taxon>Exocentrus</taxon>
    </lineage>
</organism>
<accession>A0AAV8VMP5</accession>
<feature type="compositionally biased region" description="Basic and acidic residues" evidence="1">
    <location>
        <begin position="166"/>
        <end position="175"/>
    </location>
</feature>